<dbReference type="Proteomes" id="UP000075670">
    <property type="component" value="Unassembled WGS sequence"/>
</dbReference>
<evidence type="ECO:0000313" key="2">
    <source>
        <dbReference type="EMBL" id="KYH31797.1"/>
    </source>
</evidence>
<organism evidence="2 3">
    <name type="scientific">Moorella mulderi DSM 14980</name>
    <dbReference type="NCBI Taxonomy" id="1122241"/>
    <lineage>
        <taxon>Bacteria</taxon>
        <taxon>Bacillati</taxon>
        <taxon>Bacillota</taxon>
        <taxon>Clostridia</taxon>
        <taxon>Neomoorellales</taxon>
        <taxon>Neomoorellaceae</taxon>
        <taxon>Neomoorella</taxon>
    </lineage>
</organism>
<accession>A0A151AWK7</accession>
<dbReference type="OrthoDB" id="1719576at2"/>
<reference evidence="2 3" key="1">
    <citation type="submission" date="2016-02" db="EMBL/GenBank/DDBJ databases">
        <title>Genome sequence of Moorella mulderi DSM 14980.</title>
        <authorList>
            <person name="Poehlein A."/>
            <person name="Daniel R."/>
        </authorList>
    </citation>
    <scope>NUCLEOTIDE SEQUENCE [LARGE SCALE GENOMIC DNA]</scope>
    <source>
        <strain evidence="2 3">DSM 14980</strain>
    </source>
</reference>
<protein>
    <submittedName>
        <fullName evidence="2">Uncharacterized protein</fullName>
    </submittedName>
</protein>
<evidence type="ECO:0000313" key="3">
    <source>
        <dbReference type="Proteomes" id="UP000075670"/>
    </source>
</evidence>
<dbReference type="InterPro" id="IPR009620">
    <property type="entry name" value="UPF0236"/>
</dbReference>
<evidence type="ECO:0000256" key="1">
    <source>
        <dbReference type="ARBA" id="ARBA00006539"/>
    </source>
</evidence>
<dbReference type="EMBL" id="LTBC01000007">
    <property type="protein sequence ID" value="KYH31797.1"/>
    <property type="molecule type" value="Genomic_DNA"/>
</dbReference>
<proteinExistence type="inferred from homology"/>
<gene>
    <name evidence="2" type="ORF">MOMUL_19400</name>
</gene>
<sequence>MQAAIWKHIEDGNLEGVLTVLNEAEKTHPQRRQAVARAKRYIENQWDGIESQKRYREELLGCSDPKPVVEYLRISKSRMRKNWKP</sequence>
<keyword evidence="3" id="KW-1185">Reference proteome</keyword>
<dbReference type="AlphaFoldDB" id="A0A151AWK7"/>
<dbReference type="Pfam" id="PF06782">
    <property type="entry name" value="UPF0236"/>
    <property type="match status" value="1"/>
</dbReference>
<comment type="caution">
    <text evidence="2">The sequence shown here is derived from an EMBL/GenBank/DDBJ whole genome shotgun (WGS) entry which is preliminary data.</text>
</comment>
<name>A0A151AWK7_9FIRM</name>
<comment type="similarity">
    <text evidence="1">Belongs to the UPF0236 family.</text>
</comment>